<dbReference type="Proteomes" id="UP000527355">
    <property type="component" value="Unassembled WGS sequence"/>
</dbReference>
<keyword evidence="3" id="KW-1185">Reference proteome</keyword>
<protein>
    <submittedName>
        <fullName evidence="2">Uncharacterized protein</fullName>
    </submittedName>
</protein>
<evidence type="ECO:0000313" key="3">
    <source>
        <dbReference type="Proteomes" id="UP000527355"/>
    </source>
</evidence>
<sequence length="142" mass="15213">MRRESHIPSSSRSQAPRTQTSLPLANHRHPGPEPALPGPATAAGFHGRAALPRPQSQAPGIMGQVAYPSPRPQAQPLVPGPWGPWSVQIFPLLGCRHRCSHWCWDHGEGGLSLSRATALVGPHSSLMSSFVPGWSPFLSPKC</sequence>
<evidence type="ECO:0000256" key="1">
    <source>
        <dbReference type="SAM" id="MobiDB-lite"/>
    </source>
</evidence>
<organism evidence="2 3">
    <name type="scientific">Myotis myotis</name>
    <name type="common">Greater mouse-eared bat</name>
    <name type="synonym">Vespertilio myotis</name>
    <dbReference type="NCBI Taxonomy" id="51298"/>
    <lineage>
        <taxon>Eukaryota</taxon>
        <taxon>Metazoa</taxon>
        <taxon>Chordata</taxon>
        <taxon>Craniata</taxon>
        <taxon>Vertebrata</taxon>
        <taxon>Euteleostomi</taxon>
        <taxon>Mammalia</taxon>
        <taxon>Eutheria</taxon>
        <taxon>Laurasiatheria</taxon>
        <taxon>Chiroptera</taxon>
        <taxon>Yangochiroptera</taxon>
        <taxon>Vespertilionidae</taxon>
        <taxon>Myotis</taxon>
    </lineage>
</organism>
<dbReference type="AlphaFoldDB" id="A0A7J7Z6Q4"/>
<feature type="region of interest" description="Disordered" evidence="1">
    <location>
        <begin position="1"/>
        <end position="59"/>
    </location>
</feature>
<evidence type="ECO:0000313" key="2">
    <source>
        <dbReference type="EMBL" id="KAF6369380.1"/>
    </source>
</evidence>
<proteinExistence type="predicted"/>
<name>A0A7J7Z6Q4_MYOMY</name>
<gene>
    <name evidence="2" type="ORF">mMyoMyo1_010726</name>
</gene>
<feature type="compositionally biased region" description="Polar residues" evidence="1">
    <location>
        <begin position="7"/>
        <end position="23"/>
    </location>
</feature>
<dbReference type="EMBL" id="JABWUV010000003">
    <property type="protein sequence ID" value="KAF6369380.1"/>
    <property type="molecule type" value="Genomic_DNA"/>
</dbReference>
<accession>A0A7J7Z6Q4</accession>
<comment type="caution">
    <text evidence="2">The sequence shown here is derived from an EMBL/GenBank/DDBJ whole genome shotgun (WGS) entry which is preliminary data.</text>
</comment>
<reference evidence="2 3" key="1">
    <citation type="journal article" date="2020" name="Nature">
        <title>Six reference-quality genomes reveal evolution of bat adaptations.</title>
        <authorList>
            <person name="Jebb D."/>
            <person name="Huang Z."/>
            <person name="Pippel M."/>
            <person name="Hughes G.M."/>
            <person name="Lavrichenko K."/>
            <person name="Devanna P."/>
            <person name="Winkler S."/>
            <person name="Jermiin L.S."/>
            <person name="Skirmuntt E.C."/>
            <person name="Katzourakis A."/>
            <person name="Burkitt-Gray L."/>
            <person name="Ray D.A."/>
            <person name="Sullivan K.A.M."/>
            <person name="Roscito J.G."/>
            <person name="Kirilenko B.M."/>
            <person name="Davalos L.M."/>
            <person name="Corthals A.P."/>
            <person name="Power M.L."/>
            <person name="Jones G."/>
            <person name="Ransome R.D."/>
            <person name="Dechmann D.K.N."/>
            <person name="Locatelli A.G."/>
            <person name="Puechmaille S.J."/>
            <person name="Fedrigo O."/>
            <person name="Jarvis E.D."/>
            <person name="Hiller M."/>
            <person name="Vernes S.C."/>
            <person name="Myers E.W."/>
            <person name="Teeling E.C."/>
        </authorList>
    </citation>
    <scope>NUCLEOTIDE SEQUENCE [LARGE SCALE GENOMIC DNA]</scope>
    <source>
        <strain evidence="2">MMyoMyo1</strain>
        <tissue evidence="2">Flight muscle</tissue>
    </source>
</reference>